<protein>
    <submittedName>
        <fullName evidence="3">Reverse transcriptase domain-containing protein</fullName>
    </submittedName>
</protein>
<dbReference type="PANTHER" id="PTHR47027">
    <property type="entry name" value="REVERSE TRANSCRIPTASE DOMAIN-CONTAINING PROTEIN"/>
    <property type="match status" value="1"/>
</dbReference>
<evidence type="ECO:0000313" key="1">
    <source>
        <dbReference type="EMBL" id="VDL94391.1"/>
    </source>
</evidence>
<dbReference type="EMBL" id="UYSU01034427">
    <property type="protein sequence ID" value="VDL94391.1"/>
    <property type="molecule type" value="Genomic_DNA"/>
</dbReference>
<dbReference type="OrthoDB" id="6255742at2759"/>
<dbReference type="PANTHER" id="PTHR47027:SF25">
    <property type="entry name" value="REVERSE TRANSCRIPTASE DOMAIN-CONTAINING PROTEIN"/>
    <property type="match status" value="1"/>
</dbReference>
<name>A0A183SUV8_SCHSO</name>
<dbReference type="Proteomes" id="UP000275846">
    <property type="component" value="Unassembled WGS sequence"/>
</dbReference>
<evidence type="ECO:0000313" key="2">
    <source>
        <dbReference type="Proteomes" id="UP000275846"/>
    </source>
</evidence>
<accession>A0A183SUV8</accession>
<keyword evidence="2" id="KW-1185">Reference proteome</keyword>
<gene>
    <name evidence="1" type="ORF">SSLN_LOCUS8006</name>
</gene>
<proteinExistence type="predicted"/>
<reference evidence="3" key="1">
    <citation type="submission" date="2016-06" db="UniProtKB">
        <authorList>
            <consortium name="WormBaseParasite"/>
        </authorList>
    </citation>
    <scope>IDENTIFICATION</scope>
</reference>
<reference evidence="1 2" key="2">
    <citation type="submission" date="2018-11" db="EMBL/GenBank/DDBJ databases">
        <authorList>
            <consortium name="Pathogen Informatics"/>
        </authorList>
    </citation>
    <scope>NUCLEOTIDE SEQUENCE [LARGE SCALE GENOMIC DNA]</scope>
    <source>
        <strain evidence="1 2">NST_G2</strain>
    </source>
</reference>
<evidence type="ECO:0000313" key="3">
    <source>
        <dbReference type="WBParaSite" id="SSLN_0000831001-mRNA-1"/>
    </source>
</evidence>
<dbReference type="WBParaSite" id="SSLN_0000831001-mRNA-1">
    <property type="protein sequence ID" value="SSLN_0000831001-mRNA-1"/>
    <property type="gene ID" value="SSLN_0000831001"/>
</dbReference>
<sequence>MVLDGITPKVNGMIKAYYRSTTAQDLVRIDFFKPFCIRSSARQCRILSPILFNYAIDWIFGNVLHKDDGVVLAPEQLLTDLHFADDITSLASSFGNLQSTVSRLNEVAKPVGLSIYAGKTKVF</sequence>
<dbReference type="AlphaFoldDB" id="A0A183SUV8"/>
<organism evidence="3">
    <name type="scientific">Schistocephalus solidus</name>
    <name type="common">Tapeworm</name>
    <dbReference type="NCBI Taxonomy" id="70667"/>
    <lineage>
        <taxon>Eukaryota</taxon>
        <taxon>Metazoa</taxon>
        <taxon>Spiralia</taxon>
        <taxon>Lophotrochozoa</taxon>
        <taxon>Platyhelminthes</taxon>
        <taxon>Cestoda</taxon>
        <taxon>Eucestoda</taxon>
        <taxon>Diphyllobothriidea</taxon>
        <taxon>Diphyllobothriidae</taxon>
        <taxon>Schistocephalus</taxon>
    </lineage>
</organism>